<organism evidence="13 14">
    <name type="scientific">Folsomia candida</name>
    <name type="common">Springtail</name>
    <dbReference type="NCBI Taxonomy" id="158441"/>
    <lineage>
        <taxon>Eukaryota</taxon>
        <taxon>Metazoa</taxon>
        <taxon>Ecdysozoa</taxon>
        <taxon>Arthropoda</taxon>
        <taxon>Hexapoda</taxon>
        <taxon>Collembola</taxon>
        <taxon>Entomobryomorpha</taxon>
        <taxon>Isotomoidea</taxon>
        <taxon>Isotomidae</taxon>
        <taxon>Proisotominae</taxon>
        <taxon>Folsomia</taxon>
    </lineage>
</organism>
<evidence type="ECO:0000313" key="14">
    <source>
        <dbReference type="Proteomes" id="UP000198287"/>
    </source>
</evidence>
<dbReference type="OMA" id="HEKTHLQ"/>
<evidence type="ECO:0000313" key="13">
    <source>
        <dbReference type="EMBL" id="OXA45042.1"/>
    </source>
</evidence>
<dbReference type="AlphaFoldDB" id="A0A226DHL4"/>
<comment type="caution">
    <text evidence="13">The sequence shown here is derived from an EMBL/GenBank/DDBJ whole genome shotgun (WGS) entry which is preliminary data.</text>
</comment>
<dbReference type="Pfam" id="PF00096">
    <property type="entry name" value="zf-C2H2"/>
    <property type="match status" value="3"/>
</dbReference>
<evidence type="ECO:0000256" key="10">
    <source>
        <dbReference type="ARBA" id="ARBA00023242"/>
    </source>
</evidence>
<proteinExistence type="inferred from homology"/>
<keyword evidence="6" id="KW-0862">Zinc</keyword>
<feature type="domain" description="C2H2-type" evidence="12">
    <location>
        <begin position="9"/>
        <end position="36"/>
    </location>
</feature>
<evidence type="ECO:0000256" key="8">
    <source>
        <dbReference type="ARBA" id="ARBA00023125"/>
    </source>
</evidence>
<dbReference type="GO" id="GO:0005634">
    <property type="term" value="C:nucleus"/>
    <property type="evidence" value="ECO:0007669"/>
    <property type="project" value="UniProtKB-SubCell"/>
</dbReference>
<comment type="subcellular location">
    <subcellularLocation>
        <location evidence="1">Nucleus</location>
    </subcellularLocation>
</comment>
<evidence type="ECO:0000259" key="12">
    <source>
        <dbReference type="PROSITE" id="PS50157"/>
    </source>
</evidence>
<feature type="domain" description="C2H2-type" evidence="12">
    <location>
        <begin position="37"/>
        <end position="65"/>
    </location>
</feature>
<reference evidence="13 14" key="1">
    <citation type="submission" date="2015-12" db="EMBL/GenBank/DDBJ databases">
        <title>The genome of Folsomia candida.</title>
        <authorList>
            <person name="Faddeeva A."/>
            <person name="Derks M.F."/>
            <person name="Anvar Y."/>
            <person name="Smit S."/>
            <person name="Van Straalen N."/>
            <person name="Roelofs D."/>
        </authorList>
    </citation>
    <scope>NUCLEOTIDE SEQUENCE [LARGE SCALE GENOMIC DNA]</scope>
    <source>
        <strain evidence="13 14">VU population</strain>
        <tissue evidence="13">Whole body</tissue>
    </source>
</reference>
<keyword evidence="4" id="KW-0677">Repeat</keyword>
<dbReference type="PROSITE" id="PS50157">
    <property type="entry name" value="ZINC_FINGER_C2H2_2"/>
    <property type="match status" value="8"/>
</dbReference>
<protein>
    <recommendedName>
        <fullName evidence="12">C2H2-type domain-containing protein</fullName>
    </recommendedName>
</protein>
<gene>
    <name evidence="13" type="ORF">Fcan01_19866</name>
</gene>
<keyword evidence="8" id="KW-0238">DNA-binding</keyword>
<dbReference type="Proteomes" id="UP000198287">
    <property type="component" value="Unassembled WGS sequence"/>
</dbReference>
<dbReference type="OrthoDB" id="7852576at2759"/>
<feature type="domain" description="C2H2-type" evidence="12">
    <location>
        <begin position="97"/>
        <end position="126"/>
    </location>
</feature>
<dbReference type="PROSITE" id="PS00028">
    <property type="entry name" value="ZINC_FINGER_C2H2_1"/>
    <property type="match status" value="7"/>
</dbReference>
<evidence type="ECO:0000256" key="11">
    <source>
        <dbReference type="PROSITE-ProRule" id="PRU00042"/>
    </source>
</evidence>
<feature type="domain" description="C2H2-type" evidence="12">
    <location>
        <begin position="157"/>
        <end position="184"/>
    </location>
</feature>
<name>A0A226DHL4_FOLCA</name>
<dbReference type="PANTHER" id="PTHR47772:SF1">
    <property type="entry name" value="ZINC FINGER PROTEIN 200"/>
    <property type="match status" value="1"/>
</dbReference>
<feature type="domain" description="C2H2-type" evidence="12">
    <location>
        <begin position="275"/>
        <end position="302"/>
    </location>
</feature>
<dbReference type="SMART" id="SM00355">
    <property type="entry name" value="ZnF_C2H2"/>
    <property type="match status" value="10"/>
</dbReference>
<keyword evidence="14" id="KW-1185">Reference proteome</keyword>
<dbReference type="Pfam" id="PF13894">
    <property type="entry name" value="zf-C2H2_4"/>
    <property type="match status" value="1"/>
</dbReference>
<dbReference type="Gene3D" id="3.30.160.60">
    <property type="entry name" value="Classic Zinc Finger"/>
    <property type="match status" value="6"/>
</dbReference>
<dbReference type="GO" id="GO:0003677">
    <property type="term" value="F:DNA binding"/>
    <property type="evidence" value="ECO:0007669"/>
    <property type="project" value="UniProtKB-KW"/>
</dbReference>
<dbReference type="SUPFAM" id="SSF57667">
    <property type="entry name" value="beta-beta-alpha zinc fingers"/>
    <property type="match status" value="5"/>
</dbReference>
<comment type="similarity">
    <text evidence="2">Belongs to the krueppel C2H2-type zinc-finger protein family.</text>
</comment>
<evidence type="ECO:0000256" key="6">
    <source>
        <dbReference type="ARBA" id="ARBA00022833"/>
    </source>
</evidence>
<keyword evidence="5 11" id="KW-0863">Zinc-finger</keyword>
<dbReference type="InterPro" id="IPR013087">
    <property type="entry name" value="Znf_C2H2_type"/>
</dbReference>
<accession>A0A226DHL4</accession>
<dbReference type="FunFam" id="3.30.160.60:FF:000367">
    <property type="entry name" value="Zinc finger protein 572"/>
    <property type="match status" value="1"/>
</dbReference>
<evidence type="ECO:0000256" key="2">
    <source>
        <dbReference type="ARBA" id="ARBA00006991"/>
    </source>
</evidence>
<evidence type="ECO:0000256" key="4">
    <source>
        <dbReference type="ARBA" id="ARBA00022737"/>
    </source>
</evidence>
<keyword evidence="9" id="KW-0804">Transcription</keyword>
<evidence type="ECO:0000256" key="1">
    <source>
        <dbReference type="ARBA" id="ARBA00004123"/>
    </source>
</evidence>
<keyword evidence="10" id="KW-0539">Nucleus</keyword>
<keyword evidence="7" id="KW-0805">Transcription regulation</keyword>
<evidence type="ECO:0000256" key="7">
    <source>
        <dbReference type="ARBA" id="ARBA00023015"/>
    </source>
</evidence>
<keyword evidence="3" id="KW-0479">Metal-binding</keyword>
<sequence>MDLLPRRKFACSTCPKKFRWKKDFARHVITHDPDAKVKCKICGKISKNPIALSHHMKNLHTNRKRPICEICRRVFHNSPTLRRHIKTIHSTSERPRLPCGFPGCEKTFQNKQHVSRHVSAEHAENPVRFRCTLCEKEFKLGMQLEQHIPTHTTEKPYNCATCGKSYALRGNMIRHEKTHLQKSARDKLQCTVCFATLLRDSLQGHIRVVHENRRNYPCTFCDKRFPKSSELKRHVDQKHAANKEKIHTCDKCEYKSHSKVNLAWHVKRHNPVSWRECYFCGKQFARFQELVKHCNRVHTLEA</sequence>
<feature type="domain" description="C2H2-type" evidence="12">
    <location>
        <begin position="216"/>
        <end position="244"/>
    </location>
</feature>
<dbReference type="InterPro" id="IPR050636">
    <property type="entry name" value="C2H2-ZF_domain-containing"/>
</dbReference>
<dbReference type="STRING" id="158441.A0A226DHL4"/>
<evidence type="ECO:0000256" key="3">
    <source>
        <dbReference type="ARBA" id="ARBA00022723"/>
    </source>
</evidence>
<dbReference type="InterPro" id="IPR036236">
    <property type="entry name" value="Znf_C2H2_sf"/>
</dbReference>
<evidence type="ECO:0000256" key="5">
    <source>
        <dbReference type="ARBA" id="ARBA00022771"/>
    </source>
</evidence>
<dbReference type="EMBL" id="LNIX01000018">
    <property type="protein sequence ID" value="OXA45042.1"/>
    <property type="molecule type" value="Genomic_DNA"/>
</dbReference>
<dbReference type="GO" id="GO:0008270">
    <property type="term" value="F:zinc ion binding"/>
    <property type="evidence" value="ECO:0007669"/>
    <property type="project" value="UniProtKB-KW"/>
</dbReference>
<evidence type="ECO:0000256" key="9">
    <source>
        <dbReference type="ARBA" id="ARBA00023163"/>
    </source>
</evidence>
<feature type="domain" description="C2H2-type" evidence="12">
    <location>
        <begin position="66"/>
        <end position="94"/>
    </location>
</feature>
<feature type="domain" description="C2H2-type" evidence="12">
    <location>
        <begin position="129"/>
        <end position="156"/>
    </location>
</feature>
<dbReference type="PANTHER" id="PTHR47772">
    <property type="entry name" value="ZINC FINGER PROTEIN 200"/>
    <property type="match status" value="1"/>
</dbReference>